<protein>
    <recommendedName>
        <fullName evidence="2">C2H2-type domain-containing protein</fullName>
    </recommendedName>
</protein>
<feature type="compositionally biased region" description="Acidic residues" evidence="1">
    <location>
        <begin position="1"/>
        <end position="30"/>
    </location>
</feature>
<feature type="non-terminal residue" evidence="3">
    <location>
        <position position="1"/>
    </location>
</feature>
<dbReference type="InterPro" id="IPR021842">
    <property type="entry name" value="DUF3435"/>
</dbReference>
<evidence type="ECO:0000256" key="1">
    <source>
        <dbReference type="SAM" id="MobiDB-lite"/>
    </source>
</evidence>
<feature type="compositionally biased region" description="Basic residues" evidence="1">
    <location>
        <begin position="37"/>
        <end position="46"/>
    </location>
</feature>
<accession>A0AAD6G756</accession>
<evidence type="ECO:0000313" key="4">
    <source>
        <dbReference type="Proteomes" id="UP001213681"/>
    </source>
</evidence>
<dbReference type="Proteomes" id="UP001213681">
    <property type="component" value="Unassembled WGS sequence"/>
</dbReference>
<feature type="region of interest" description="Disordered" evidence="1">
    <location>
        <begin position="564"/>
        <end position="598"/>
    </location>
</feature>
<dbReference type="GeneID" id="81596091"/>
<feature type="domain" description="C2H2-type" evidence="2">
    <location>
        <begin position="660"/>
        <end position="681"/>
    </location>
</feature>
<sequence>TSLSDTDEGESTTDPDIETDDTSSDSDSDGYAEVPRFCRKQHRKQHTSSDSRWKDPQHALRAAGKREFTKFLYWGLRVKRGQDRRRAKGIKKASTLDTYWKMFLRHYEKTNEDPMPHDLGRRMRKVGLKFSNNEYIADGMISEEHSKNSQKERETVLRTMEKRFHIGLQRMQQCLYNLMACFTVNRISAMRKLQYKHLQCSIQRDPKGGPPRILLEITYKFAKTHLGVTQGNTFIIPEIIHDPSLMLSPHEFLLGILFDDDAFRAPAIKSRDDLRKLWLEDGRQQLPLPLKAEKENHYVFCKVVATRGVIRIIRDQPISSAALGKQYQTTGEIAGFPNLYTHCNRYGGATILNQSRLVSDAQQNLIMKHASIRTFLNHYLPRRIGTDMQALMRGLEPDSAMMRAVTRMGRWVDTRRPRELTDAQKASVEAMPELQEAIHKRDRFARKLKQSGKKSCRGLDRLEQLKRYVTNTRSRLLYDLRKRVREEFDSSQAVKDIQRQLAAGTAVHDDETKERLAARENMLPEQIFLLEKLMTWPTSLSLEREWKRRNEAVEAVRMYCRVREGGPRRGRRPKNPIPRDDLAPHSSHTPAFTQTPVPSLPREDAIRKAEAHVQAAAKPLGCFQCFGNLEESDDRRMKHYSRHKHLLRHFRETHLDDRDCKYCNISIEHEDGLRRHAHEKHRLKT</sequence>
<reference evidence="3" key="2">
    <citation type="journal article" date="2023" name="IMA Fungus">
        <title>Comparative genomic study of the Penicillium genus elucidates a diverse pangenome and 15 lateral gene transfer events.</title>
        <authorList>
            <person name="Petersen C."/>
            <person name="Sorensen T."/>
            <person name="Nielsen M.R."/>
            <person name="Sondergaard T.E."/>
            <person name="Sorensen J.L."/>
            <person name="Fitzpatrick D.A."/>
            <person name="Frisvad J.C."/>
            <person name="Nielsen K.L."/>
        </authorList>
    </citation>
    <scope>NUCLEOTIDE SEQUENCE</scope>
    <source>
        <strain evidence="3">IBT 16125</strain>
    </source>
</reference>
<dbReference type="EMBL" id="JAPVEA010000002">
    <property type="protein sequence ID" value="KAJ5460913.1"/>
    <property type="molecule type" value="Genomic_DNA"/>
</dbReference>
<dbReference type="Pfam" id="PF11917">
    <property type="entry name" value="DUF3435"/>
    <property type="match status" value="1"/>
</dbReference>
<reference evidence="3" key="1">
    <citation type="submission" date="2022-12" db="EMBL/GenBank/DDBJ databases">
        <authorList>
            <person name="Petersen C."/>
        </authorList>
    </citation>
    <scope>NUCLEOTIDE SEQUENCE</scope>
    <source>
        <strain evidence="3">IBT 16125</strain>
    </source>
</reference>
<organism evidence="3 4">
    <name type="scientific">Penicillium daleae</name>
    <dbReference type="NCBI Taxonomy" id="63821"/>
    <lineage>
        <taxon>Eukaryota</taxon>
        <taxon>Fungi</taxon>
        <taxon>Dikarya</taxon>
        <taxon>Ascomycota</taxon>
        <taxon>Pezizomycotina</taxon>
        <taxon>Eurotiomycetes</taxon>
        <taxon>Eurotiomycetidae</taxon>
        <taxon>Eurotiales</taxon>
        <taxon>Aspergillaceae</taxon>
        <taxon>Penicillium</taxon>
    </lineage>
</organism>
<feature type="compositionally biased region" description="Polar residues" evidence="1">
    <location>
        <begin position="586"/>
        <end position="597"/>
    </location>
</feature>
<keyword evidence="4" id="KW-1185">Reference proteome</keyword>
<dbReference type="InterPro" id="IPR013087">
    <property type="entry name" value="Znf_C2H2_type"/>
</dbReference>
<proteinExistence type="predicted"/>
<dbReference type="PROSITE" id="PS00028">
    <property type="entry name" value="ZINC_FINGER_C2H2_1"/>
    <property type="match status" value="1"/>
</dbReference>
<gene>
    <name evidence="3" type="ORF">N7458_002465</name>
</gene>
<feature type="region of interest" description="Disordered" evidence="1">
    <location>
        <begin position="1"/>
        <end position="58"/>
    </location>
</feature>
<name>A0AAD6G756_9EURO</name>
<dbReference type="AlphaFoldDB" id="A0AAD6G756"/>
<evidence type="ECO:0000313" key="3">
    <source>
        <dbReference type="EMBL" id="KAJ5460913.1"/>
    </source>
</evidence>
<evidence type="ECO:0000259" key="2">
    <source>
        <dbReference type="PROSITE" id="PS00028"/>
    </source>
</evidence>
<comment type="caution">
    <text evidence="3">The sequence shown here is derived from an EMBL/GenBank/DDBJ whole genome shotgun (WGS) entry which is preliminary data.</text>
</comment>
<dbReference type="RefSeq" id="XP_056769955.1">
    <property type="nucleotide sequence ID" value="XM_056905848.1"/>
</dbReference>
<dbReference type="PANTHER" id="PTHR37535:SF2">
    <property type="entry name" value="FINGER DOMAIN PROTEIN, PUTATIVE (AFU_ORTHOLOGUE AFUA_6G09300)-RELATED"/>
    <property type="match status" value="1"/>
</dbReference>
<dbReference type="PANTHER" id="PTHR37535">
    <property type="entry name" value="FLUG DOMAIN PROTEIN"/>
    <property type="match status" value="1"/>
</dbReference>
<feature type="compositionally biased region" description="Basic and acidic residues" evidence="1">
    <location>
        <begin position="47"/>
        <end position="58"/>
    </location>
</feature>